<evidence type="ECO:0000313" key="1">
    <source>
        <dbReference type="EMBL" id="OLN87464.1"/>
    </source>
</evidence>
<comment type="caution">
    <text evidence="1">The sequence shown here is derived from an EMBL/GenBank/DDBJ whole genome shotgun (WGS) entry which is preliminary data.</text>
</comment>
<dbReference type="EMBL" id="MPGH01000093">
    <property type="protein sequence ID" value="OLN87464.1"/>
    <property type="molecule type" value="Genomic_DNA"/>
</dbReference>
<dbReference type="STRING" id="708187.A0A1Q8RT31"/>
<reference evidence="1 2" key="1">
    <citation type="submission" date="2016-11" db="EMBL/GenBank/DDBJ databases">
        <title>Draft Genome Assembly of Colletotrichum chlorophyti a pathogen of herbaceous plants.</title>
        <authorList>
            <person name="Gan P."/>
            <person name="Narusaka M."/>
            <person name="Tsushima A."/>
            <person name="Narusaka Y."/>
            <person name="Takano Y."/>
            <person name="Shirasu K."/>
        </authorList>
    </citation>
    <scope>NUCLEOTIDE SEQUENCE [LARGE SCALE GENOMIC DNA]</scope>
    <source>
        <strain evidence="1 2">NTL11</strain>
    </source>
</reference>
<protein>
    <submittedName>
        <fullName evidence="1">Uncharacterized protein</fullName>
    </submittedName>
</protein>
<keyword evidence="2" id="KW-1185">Reference proteome</keyword>
<dbReference type="OrthoDB" id="4846778at2759"/>
<evidence type="ECO:0000313" key="2">
    <source>
        <dbReference type="Proteomes" id="UP000186583"/>
    </source>
</evidence>
<gene>
    <name evidence="1" type="ORF">CCHL11_09137</name>
</gene>
<organism evidence="1 2">
    <name type="scientific">Colletotrichum chlorophyti</name>
    <dbReference type="NCBI Taxonomy" id="708187"/>
    <lineage>
        <taxon>Eukaryota</taxon>
        <taxon>Fungi</taxon>
        <taxon>Dikarya</taxon>
        <taxon>Ascomycota</taxon>
        <taxon>Pezizomycotina</taxon>
        <taxon>Sordariomycetes</taxon>
        <taxon>Hypocreomycetidae</taxon>
        <taxon>Glomerellales</taxon>
        <taxon>Glomerellaceae</taxon>
        <taxon>Colletotrichum</taxon>
    </lineage>
</organism>
<name>A0A1Q8RT31_9PEZI</name>
<sequence>MIPTSTQHYLRIPGLTFEEIPTLIPEEHIAALMFLRPDDFPLDLPWKTYYELLVPFQNVAHKLIDVFEACIGAFRDSVERHTPLSGDGRPSCRETSLPLFWERIFERVLGLLGHEAAETGMKVDDVAWVVYLYTNAWAITTREVRKRKRDWWRHGNVRYLHDLLRDWSRALEEHDLDWTVMFGRLFTHEKGM</sequence>
<dbReference type="Proteomes" id="UP000186583">
    <property type="component" value="Unassembled WGS sequence"/>
</dbReference>
<dbReference type="AlphaFoldDB" id="A0A1Q8RT31"/>
<accession>A0A1Q8RT31</accession>
<proteinExistence type="predicted"/>